<evidence type="ECO:0008006" key="3">
    <source>
        <dbReference type="Google" id="ProtNLM"/>
    </source>
</evidence>
<dbReference type="EMBL" id="FNHQ01000008">
    <property type="protein sequence ID" value="SDM54609.1"/>
    <property type="molecule type" value="Genomic_DNA"/>
</dbReference>
<dbReference type="Gene3D" id="1.25.40.10">
    <property type="entry name" value="Tetratricopeptide repeat domain"/>
    <property type="match status" value="1"/>
</dbReference>
<dbReference type="STRING" id="349095.SAMN05660299_01103"/>
<sequence>MAEEAHAAEQAVQCIKKGNYEHAETIYRQCIKDAESLEEKAEIYYALGKTLYLLGKSYESIEAYNFLIKCNVSLNPEMLKNYLEIVNNPDTEQIQQFYSKVSNYIKHMGNAAMIHNQDIAEKFRESICKYMISLVGEENDKIREYKKRYNLMGQPSDEELQKYIRLTMKMGNQLFDFMMRQVLEEHNKIASQVN</sequence>
<dbReference type="AlphaFoldDB" id="A0A1G9U3Q2"/>
<gene>
    <name evidence="1" type="ORF">SAMN05660299_01103</name>
</gene>
<dbReference type="Proteomes" id="UP000199309">
    <property type="component" value="Unassembled WGS sequence"/>
</dbReference>
<reference evidence="1 2" key="1">
    <citation type="submission" date="2016-10" db="EMBL/GenBank/DDBJ databases">
        <authorList>
            <person name="de Groot N.N."/>
        </authorList>
    </citation>
    <scope>NUCLEOTIDE SEQUENCE [LARGE SCALE GENOMIC DNA]</scope>
    <source>
        <strain evidence="1 2">DSM 16981</strain>
    </source>
</reference>
<evidence type="ECO:0000313" key="1">
    <source>
        <dbReference type="EMBL" id="SDM54609.1"/>
    </source>
</evidence>
<keyword evidence="2" id="KW-1185">Reference proteome</keyword>
<protein>
    <recommendedName>
        <fullName evidence="3">Tetratricopeptide repeat-containing protein</fullName>
    </recommendedName>
</protein>
<evidence type="ECO:0000313" key="2">
    <source>
        <dbReference type="Proteomes" id="UP000199309"/>
    </source>
</evidence>
<proteinExistence type="predicted"/>
<accession>A0A1G9U3Q2</accession>
<organism evidence="1 2">
    <name type="scientific">Megasphaera paucivorans</name>
    <dbReference type="NCBI Taxonomy" id="349095"/>
    <lineage>
        <taxon>Bacteria</taxon>
        <taxon>Bacillati</taxon>
        <taxon>Bacillota</taxon>
        <taxon>Negativicutes</taxon>
        <taxon>Veillonellales</taxon>
        <taxon>Veillonellaceae</taxon>
        <taxon>Megasphaera</taxon>
    </lineage>
</organism>
<dbReference type="SUPFAM" id="SSF48452">
    <property type="entry name" value="TPR-like"/>
    <property type="match status" value="1"/>
</dbReference>
<dbReference type="InterPro" id="IPR011990">
    <property type="entry name" value="TPR-like_helical_dom_sf"/>
</dbReference>
<name>A0A1G9U3Q2_9FIRM</name>
<dbReference type="RefSeq" id="WP_091649025.1">
    <property type="nucleotide sequence ID" value="NZ_FNHQ01000008.1"/>
</dbReference>